<keyword evidence="1" id="KW-0963">Cytoplasm</keyword>
<dbReference type="Proteomes" id="UP001141327">
    <property type="component" value="Unassembled WGS sequence"/>
</dbReference>
<evidence type="ECO:0000256" key="4">
    <source>
        <dbReference type="ARBA" id="ARBA00022917"/>
    </source>
</evidence>
<evidence type="ECO:0000256" key="6">
    <source>
        <dbReference type="SAM" id="MobiDB-lite"/>
    </source>
</evidence>
<dbReference type="Gene3D" id="2.130.10.10">
    <property type="entry name" value="YVTN repeat-like/Quinoprotein amine dehydrogenase"/>
    <property type="match status" value="1"/>
</dbReference>
<protein>
    <submittedName>
        <fullName evidence="8">Eukaryotic translation initiation factor 3 subunit B</fullName>
    </submittedName>
</protein>
<dbReference type="PROSITE" id="PS50102">
    <property type="entry name" value="RRM"/>
    <property type="match status" value="1"/>
</dbReference>
<proteinExistence type="predicted"/>
<sequence>MSAPATAAAAQAAPSPAPEPIIEDLEHDPYLNLENTIIVDNLPNVDREKAEKFRMLLCKIFKNAIPGGIYLYFGENNATKSHAFITFRNPKDASDAVKLGQGYKIDKTHQIILNPFTDFRAYGDVPEVYEAPQQLPYVPKAPLWSHLFDPRGRDQYMIRFNDQFEAQWWDPVQLAQTAVTTKFEGALGGIWSPWGRFYATFHRQGVQLWGGADMGRVSRFLHPMVSMAVFSPCEKYLLTFCEILRDPQSRDKEAVTIITELETGKQLPGEPRPEGPRSNKSAMFLLLGGCAALHKGRPWVALQGSLVTHPGMGWTINMQTTPLRWSHDDKYLARVDSQAQTLHVYDVPAMNERVAKMDNLMEVTWSPSQNLMALWFCRKAEKPAVVKIVDPRDLSVLATKNIFDATKITLYWHEQGDYLCAQCDLQGKKAQAGTSLEIFRMRVRNLPCNSLVLPDRVTSVAWEPRGHHLAVVHGANTVRPDVAIYEVNGDRVLLKDSLLRRQVSCVSWSPMGEFMVLYLKGTGSLEFYSTKEHTVANQTHQFSTEAVWDPSGRFVASSVISTRESLDQGFQIYSYRGDLLHASARPRFALFQWRPRPPCLLSPEQQEAIRAAPHVKKFEEEDAAYRKGMADSKIARRTNMRTSFEAWRQSRAEAVRRLADFLAALPGGAPTGGDCEMEEEEVEELETTETVLGLVNEKGEDEVEAPAPDAEAPAASPSPSPAPEGQAASKAPAKEYTTSFPDDAD</sequence>
<gene>
    <name evidence="8" type="ORF">PAPYR_5684</name>
</gene>
<dbReference type="InterPro" id="IPR000504">
    <property type="entry name" value="RRM_dom"/>
</dbReference>
<evidence type="ECO:0000259" key="7">
    <source>
        <dbReference type="PROSITE" id="PS50102"/>
    </source>
</evidence>
<keyword evidence="9" id="KW-1185">Reference proteome</keyword>
<feature type="compositionally biased region" description="Low complexity" evidence="6">
    <location>
        <begin position="705"/>
        <end position="715"/>
    </location>
</feature>
<evidence type="ECO:0000313" key="8">
    <source>
        <dbReference type="EMBL" id="KAJ4458496.1"/>
    </source>
</evidence>
<organism evidence="8 9">
    <name type="scientific">Paratrimastix pyriformis</name>
    <dbReference type="NCBI Taxonomy" id="342808"/>
    <lineage>
        <taxon>Eukaryota</taxon>
        <taxon>Metamonada</taxon>
        <taxon>Preaxostyla</taxon>
        <taxon>Paratrimastigidae</taxon>
        <taxon>Paratrimastix</taxon>
    </lineage>
</organism>
<evidence type="ECO:0000256" key="5">
    <source>
        <dbReference type="PROSITE-ProRule" id="PRU00176"/>
    </source>
</evidence>
<evidence type="ECO:0000256" key="1">
    <source>
        <dbReference type="ARBA" id="ARBA00022490"/>
    </source>
</evidence>
<dbReference type="InterPro" id="IPR013979">
    <property type="entry name" value="TIF_beta_prop-like"/>
</dbReference>
<keyword evidence="2 8" id="KW-0396">Initiation factor</keyword>
<dbReference type="PANTHER" id="PTHR14068">
    <property type="entry name" value="EUKARYOTIC TRANSLATION INITIATION FACTOR 3 EIF3 -RELATED"/>
    <property type="match status" value="1"/>
</dbReference>
<evidence type="ECO:0000256" key="2">
    <source>
        <dbReference type="ARBA" id="ARBA00022540"/>
    </source>
</evidence>
<dbReference type="Gene3D" id="3.30.70.330">
    <property type="match status" value="1"/>
</dbReference>
<keyword evidence="4" id="KW-0648">Protein biosynthesis</keyword>
<dbReference type="PANTHER" id="PTHR14068:SF0">
    <property type="entry name" value="EUKARYOTIC TRANSLATION INITIATION FACTOR 3 SUBUNIT B"/>
    <property type="match status" value="1"/>
</dbReference>
<feature type="domain" description="RRM" evidence="7">
    <location>
        <begin position="35"/>
        <end position="118"/>
    </location>
</feature>
<comment type="caution">
    <text evidence="8">The sequence shown here is derived from an EMBL/GenBank/DDBJ whole genome shotgun (WGS) entry which is preliminary data.</text>
</comment>
<feature type="region of interest" description="Disordered" evidence="6">
    <location>
        <begin position="694"/>
        <end position="745"/>
    </location>
</feature>
<accession>A0ABQ8UJ95</accession>
<dbReference type="SUPFAM" id="SSF54928">
    <property type="entry name" value="RNA-binding domain, RBD"/>
    <property type="match status" value="1"/>
</dbReference>
<dbReference type="SUPFAM" id="SSF69322">
    <property type="entry name" value="Tricorn protease domain 2"/>
    <property type="match status" value="1"/>
</dbReference>
<keyword evidence="3 5" id="KW-0694">RNA-binding</keyword>
<reference evidence="8" key="1">
    <citation type="journal article" date="2022" name="bioRxiv">
        <title>Genomics of Preaxostyla Flagellates Illuminates Evolutionary Transitions and the Path Towards Mitochondrial Loss.</title>
        <authorList>
            <person name="Novak L.V.F."/>
            <person name="Treitli S.C."/>
            <person name="Pyrih J."/>
            <person name="Halakuc P."/>
            <person name="Pipaliya S.V."/>
            <person name="Vacek V."/>
            <person name="Brzon O."/>
            <person name="Soukal P."/>
            <person name="Eme L."/>
            <person name="Dacks J.B."/>
            <person name="Karnkowska A."/>
            <person name="Elias M."/>
            <person name="Hampl V."/>
        </authorList>
    </citation>
    <scope>NUCLEOTIDE SEQUENCE</scope>
    <source>
        <strain evidence="8">RCP-MX</strain>
    </source>
</reference>
<evidence type="ECO:0000313" key="9">
    <source>
        <dbReference type="Proteomes" id="UP001141327"/>
    </source>
</evidence>
<evidence type="ECO:0000256" key="3">
    <source>
        <dbReference type="ARBA" id="ARBA00022884"/>
    </source>
</evidence>
<dbReference type="InterPro" id="IPR011400">
    <property type="entry name" value="EIF3B"/>
</dbReference>
<dbReference type="InterPro" id="IPR035979">
    <property type="entry name" value="RBD_domain_sf"/>
</dbReference>
<dbReference type="InterPro" id="IPR015943">
    <property type="entry name" value="WD40/YVTN_repeat-like_dom_sf"/>
</dbReference>
<dbReference type="EMBL" id="JAPMOS010000028">
    <property type="protein sequence ID" value="KAJ4458496.1"/>
    <property type="molecule type" value="Genomic_DNA"/>
</dbReference>
<name>A0ABQ8UJ95_9EUKA</name>
<dbReference type="InterPro" id="IPR012677">
    <property type="entry name" value="Nucleotide-bd_a/b_plait_sf"/>
</dbReference>
<dbReference type="Pfam" id="PF08662">
    <property type="entry name" value="eIF2A"/>
    <property type="match status" value="1"/>
</dbReference>
<dbReference type="GO" id="GO:0003743">
    <property type="term" value="F:translation initiation factor activity"/>
    <property type="evidence" value="ECO:0007669"/>
    <property type="project" value="UniProtKB-KW"/>
</dbReference>
<feature type="compositionally biased region" description="Polar residues" evidence="6">
    <location>
        <begin position="736"/>
        <end position="745"/>
    </location>
</feature>